<feature type="region of interest" description="Disordered" evidence="2">
    <location>
        <begin position="46"/>
        <end position="94"/>
    </location>
</feature>
<proteinExistence type="predicted"/>
<feature type="domain" description="C2 tensin-type" evidence="3">
    <location>
        <begin position="107"/>
        <end position="236"/>
    </location>
</feature>
<evidence type="ECO:0000256" key="1">
    <source>
        <dbReference type="ARBA" id="ARBA00022912"/>
    </source>
</evidence>
<dbReference type="InterPro" id="IPR051144">
    <property type="entry name" value="Formin_homology_domain"/>
</dbReference>
<feature type="compositionally biased region" description="Polar residues" evidence="2">
    <location>
        <begin position="320"/>
        <end position="331"/>
    </location>
</feature>
<dbReference type="PANTHER" id="PTHR45733:SF33">
    <property type="entry name" value="FORMIN-LIKE PROTEIN"/>
    <property type="match status" value="1"/>
</dbReference>
<feature type="compositionally biased region" description="Low complexity" evidence="2">
    <location>
        <begin position="306"/>
        <end position="318"/>
    </location>
</feature>
<evidence type="ECO:0000259" key="3">
    <source>
        <dbReference type="PROSITE" id="PS51182"/>
    </source>
</evidence>
<dbReference type="Pfam" id="PF10409">
    <property type="entry name" value="PTEN_C2"/>
    <property type="match status" value="1"/>
</dbReference>
<dbReference type="OrthoDB" id="1668162at2759"/>
<dbReference type="PROSITE" id="PS51182">
    <property type="entry name" value="C2_TENSIN"/>
    <property type="match status" value="1"/>
</dbReference>
<dbReference type="SUPFAM" id="SSF49562">
    <property type="entry name" value="C2 domain (Calcium/lipid-binding domain, CaLB)"/>
    <property type="match status" value="1"/>
</dbReference>
<keyword evidence="1" id="KW-0378">Hydrolase</keyword>
<feature type="compositionally biased region" description="Basic and acidic residues" evidence="2">
    <location>
        <begin position="46"/>
        <end position="64"/>
    </location>
</feature>
<feature type="region of interest" description="Disordered" evidence="2">
    <location>
        <begin position="1"/>
        <end position="23"/>
    </location>
</feature>
<reference evidence="4 5" key="1">
    <citation type="journal article" date="2018" name="Mol. Plant">
        <title>The genome of Artemisia annua provides insight into the evolution of Asteraceae family and artemisinin biosynthesis.</title>
        <authorList>
            <person name="Shen Q."/>
            <person name="Zhang L."/>
            <person name="Liao Z."/>
            <person name="Wang S."/>
            <person name="Yan T."/>
            <person name="Shi P."/>
            <person name="Liu M."/>
            <person name="Fu X."/>
            <person name="Pan Q."/>
            <person name="Wang Y."/>
            <person name="Lv Z."/>
            <person name="Lu X."/>
            <person name="Zhang F."/>
            <person name="Jiang W."/>
            <person name="Ma Y."/>
            <person name="Chen M."/>
            <person name="Hao X."/>
            <person name="Li L."/>
            <person name="Tang Y."/>
            <person name="Lv G."/>
            <person name="Zhou Y."/>
            <person name="Sun X."/>
            <person name="Brodelius P.E."/>
            <person name="Rose J.K.C."/>
            <person name="Tang K."/>
        </authorList>
    </citation>
    <scope>NUCLEOTIDE SEQUENCE [LARGE SCALE GENOMIC DNA]</scope>
    <source>
        <strain evidence="5">cv. Huhao1</strain>
        <tissue evidence="4">Leaf</tissue>
    </source>
</reference>
<dbReference type="Proteomes" id="UP000245207">
    <property type="component" value="Unassembled WGS sequence"/>
</dbReference>
<dbReference type="SMART" id="SM01326">
    <property type="entry name" value="PTEN_C2"/>
    <property type="match status" value="1"/>
</dbReference>
<keyword evidence="5" id="KW-1185">Reference proteome</keyword>
<dbReference type="STRING" id="35608.A0A2U1P6K8"/>
<evidence type="ECO:0000313" key="4">
    <source>
        <dbReference type="EMBL" id="PWA81405.1"/>
    </source>
</evidence>
<feature type="compositionally biased region" description="Low complexity" evidence="2">
    <location>
        <begin position="7"/>
        <end position="23"/>
    </location>
</feature>
<dbReference type="EMBL" id="PKPP01001594">
    <property type="protein sequence ID" value="PWA81405.1"/>
    <property type="molecule type" value="Genomic_DNA"/>
</dbReference>
<comment type="caution">
    <text evidence="4">The sequence shown here is derived from an EMBL/GenBank/DDBJ whole genome shotgun (WGS) entry which is preliminary data.</text>
</comment>
<dbReference type="InterPro" id="IPR014020">
    <property type="entry name" value="Tensin_C2-dom"/>
</dbReference>
<protein>
    <submittedName>
        <fullName evidence="4">Actin-binding FH2</fullName>
    </submittedName>
</protein>
<gene>
    <name evidence="4" type="ORF">CTI12_AA043780</name>
</gene>
<sequence>MASVEVPTSTSTTSPGSGASLSAEQVQQLLSLLNCSKNSHNVHAHMGEAHNDQGSDDESPHVDGTESSDSEATHNVDGTESVHNVSGATQDDVVITPRYDNNIVDSNSTSEGNGFNIPNVVNEPITQRRSGRTSKLPTKLSDFVLDGKVKYGIDKVAECELVIIDIDCHIQGDIVLECINLHDDWEHENIIFRAMFNTSFIRSNILILNRDEIDILWDAKDQFPKDFKAEDKEELPIEAFSTLQEMFNSVDWLIPKNDVAFDMLHHIATSDNDHIPTPTSITPLHPTDDPVHPFLRGKHDSNLQESISPSYPSRSLSIGLEQSPSSKFDQTLQEKLDIEGKTLPPEPPQC</sequence>
<dbReference type="GO" id="GO:0004721">
    <property type="term" value="F:phosphoprotein phosphatase activity"/>
    <property type="evidence" value="ECO:0007669"/>
    <property type="project" value="UniProtKB-KW"/>
</dbReference>
<evidence type="ECO:0000313" key="5">
    <source>
        <dbReference type="Proteomes" id="UP000245207"/>
    </source>
</evidence>
<dbReference type="Gene3D" id="2.60.40.1110">
    <property type="match status" value="1"/>
</dbReference>
<dbReference type="AlphaFoldDB" id="A0A2U1P6K8"/>
<feature type="compositionally biased region" description="Polar residues" evidence="2">
    <location>
        <begin position="76"/>
        <end position="89"/>
    </location>
</feature>
<organism evidence="4 5">
    <name type="scientific">Artemisia annua</name>
    <name type="common">Sweet wormwood</name>
    <dbReference type="NCBI Taxonomy" id="35608"/>
    <lineage>
        <taxon>Eukaryota</taxon>
        <taxon>Viridiplantae</taxon>
        <taxon>Streptophyta</taxon>
        <taxon>Embryophyta</taxon>
        <taxon>Tracheophyta</taxon>
        <taxon>Spermatophyta</taxon>
        <taxon>Magnoliopsida</taxon>
        <taxon>eudicotyledons</taxon>
        <taxon>Gunneridae</taxon>
        <taxon>Pentapetalae</taxon>
        <taxon>asterids</taxon>
        <taxon>campanulids</taxon>
        <taxon>Asterales</taxon>
        <taxon>Asteraceae</taxon>
        <taxon>Asteroideae</taxon>
        <taxon>Anthemideae</taxon>
        <taxon>Artemisiinae</taxon>
        <taxon>Artemisia</taxon>
    </lineage>
</organism>
<name>A0A2U1P6K8_ARTAN</name>
<feature type="region of interest" description="Disordered" evidence="2">
    <location>
        <begin position="272"/>
        <end position="350"/>
    </location>
</feature>
<evidence type="ECO:0000256" key="2">
    <source>
        <dbReference type="SAM" id="MobiDB-lite"/>
    </source>
</evidence>
<dbReference type="PANTHER" id="PTHR45733">
    <property type="entry name" value="FORMIN-J"/>
    <property type="match status" value="1"/>
</dbReference>
<dbReference type="InterPro" id="IPR035892">
    <property type="entry name" value="C2_domain_sf"/>
</dbReference>
<feature type="compositionally biased region" description="Basic and acidic residues" evidence="2">
    <location>
        <begin position="286"/>
        <end position="302"/>
    </location>
</feature>
<keyword evidence="1" id="KW-0904">Protein phosphatase</keyword>
<accession>A0A2U1P6K8</accession>